<name>A0A8E2EFM1_9PEZI</name>
<feature type="region of interest" description="Disordered" evidence="1">
    <location>
        <begin position="36"/>
        <end position="61"/>
    </location>
</feature>
<accession>A0A8E2EFM1</accession>
<organism evidence="2 3">
    <name type="scientific">Lepidopterella palustris CBS 459.81</name>
    <dbReference type="NCBI Taxonomy" id="1314670"/>
    <lineage>
        <taxon>Eukaryota</taxon>
        <taxon>Fungi</taxon>
        <taxon>Dikarya</taxon>
        <taxon>Ascomycota</taxon>
        <taxon>Pezizomycotina</taxon>
        <taxon>Dothideomycetes</taxon>
        <taxon>Pleosporomycetidae</taxon>
        <taxon>Mytilinidiales</taxon>
        <taxon>Argynnaceae</taxon>
        <taxon>Lepidopterella</taxon>
    </lineage>
</organism>
<feature type="compositionally biased region" description="Basic residues" evidence="1">
    <location>
        <begin position="41"/>
        <end position="50"/>
    </location>
</feature>
<dbReference type="EMBL" id="KV744874">
    <property type="protein sequence ID" value="OCK82929.1"/>
    <property type="molecule type" value="Genomic_DNA"/>
</dbReference>
<proteinExistence type="predicted"/>
<protein>
    <submittedName>
        <fullName evidence="2">Uncharacterized protein</fullName>
    </submittedName>
</protein>
<keyword evidence="3" id="KW-1185">Reference proteome</keyword>
<evidence type="ECO:0000313" key="2">
    <source>
        <dbReference type="EMBL" id="OCK82929.1"/>
    </source>
</evidence>
<evidence type="ECO:0000313" key="3">
    <source>
        <dbReference type="Proteomes" id="UP000250266"/>
    </source>
</evidence>
<evidence type="ECO:0000256" key="1">
    <source>
        <dbReference type="SAM" id="MobiDB-lite"/>
    </source>
</evidence>
<dbReference type="Proteomes" id="UP000250266">
    <property type="component" value="Unassembled WGS sequence"/>
</dbReference>
<sequence length="204" mass="23325">MPTNRSPNKFLNNQTDTPRKVLQNYIANMSWTRRHDYSTSKSHRDRGHLRHAQDYGSTAPTSDPVKVINRLYEGYDKLSPNYIQLARILSDQSRLAIPQETEVIRIIAIQGGSLETADLTPEAAMSVFLHVGTIFHEMENRQTLDTEDLDTTPAIVREIHTAEMELDHNMATGRAGKKLKQFSERALAAVVNERWTTRPRRTLE</sequence>
<gene>
    <name evidence="2" type="ORF">K432DRAFT_390838</name>
</gene>
<dbReference type="AlphaFoldDB" id="A0A8E2EFM1"/>
<reference evidence="2 3" key="1">
    <citation type="journal article" date="2016" name="Nat. Commun.">
        <title>Ectomycorrhizal ecology is imprinted in the genome of the dominant symbiotic fungus Cenococcum geophilum.</title>
        <authorList>
            <consortium name="DOE Joint Genome Institute"/>
            <person name="Peter M."/>
            <person name="Kohler A."/>
            <person name="Ohm R.A."/>
            <person name="Kuo A."/>
            <person name="Krutzmann J."/>
            <person name="Morin E."/>
            <person name="Arend M."/>
            <person name="Barry K.W."/>
            <person name="Binder M."/>
            <person name="Choi C."/>
            <person name="Clum A."/>
            <person name="Copeland A."/>
            <person name="Grisel N."/>
            <person name="Haridas S."/>
            <person name="Kipfer T."/>
            <person name="LaButti K."/>
            <person name="Lindquist E."/>
            <person name="Lipzen A."/>
            <person name="Maire R."/>
            <person name="Meier B."/>
            <person name="Mihaltcheva S."/>
            <person name="Molinier V."/>
            <person name="Murat C."/>
            <person name="Poggeler S."/>
            <person name="Quandt C.A."/>
            <person name="Sperisen C."/>
            <person name="Tritt A."/>
            <person name="Tisserant E."/>
            <person name="Crous P.W."/>
            <person name="Henrissat B."/>
            <person name="Nehls U."/>
            <person name="Egli S."/>
            <person name="Spatafora J.W."/>
            <person name="Grigoriev I.V."/>
            <person name="Martin F.M."/>
        </authorList>
    </citation>
    <scope>NUCLEOTIDE SEQUENCE [LARGE SCALE GENOMIC DNA]</scope>
    <source>
        <strain evidence="2 3">CBS 459.81</strain>
    </source>
</reference>